<keyword evidence="5" id="KW-0012">Acyltransferase</keyword>
<dbReference type="RefSeq" id="WP_188907853.1">
    <property type="nucleotide sequence ID" value="NZ_BMIQ01000002.1"/>
</dbReference>
<dbReference type="SMART" id="SM01266">
    <property type="entry name" value="Mac"/>
    <property type="match status" value="1"/>
</dbReference>
<keyword evidence="2" id="KW-0536">Nodulation</keyword>
<comment type="similarity">
    <text evidence="1">Belongs to the transferase hexapeptide repeat family.</text>
</comment>
<evidence type="ECO:0000256" key="4">
    <source>
        <dbReference type="ARBA" id="ARBA00022737"/>
    </source>
</evidence>
<evidence type="ECO:0000256" key="2">
    <source>
        <dbReference type="ARBA" id="ARBA00022458"/>
    </source>
</evidence>
<dbReference type="Gene3D" id="2.160.10.10">
    <property type="entry name" value="Hexapeptide repeat proteins"/>
    <property type="match status" value="1"/>
</dbReference>
<dbReference type="InterPro" id="IPR024688">
    <property type="entry name" value="Mac_dom"/>
</dbReference>
<dbReference type="InterPro" id="IPR051159">
    <property type="entry name" value="Hexapeptide_acetyltransf"/>
</dbReference>
<evidence type="ECO:0000259" key="8">
    <source>
        <dbReference type="SMART" id="SM01266"/>
    </source>
</evidence>
<dbReference type="EMBL" id="BMIQ01000002">
    <property type="protein sequence ID" value="GGD99368.1"/>
    <property type="molecule type" value="Genomic_DNA"/>
</dbReference>
<name>A0A917E3G1_9HYPH</name>
<dbReference type="GO" id="GO:0005829">
    <property type="term" value="C:cytosol"/>
    <property type="evidence" value="ECO:0007669"/>
    <property type="project" value="TreeGrafter"/>
</dbReference>
<dbReference type="PANTHER" id="PTHR23416:SF23">
    <property type="entry name" value="ACETYLTRANSFERASE C18B11.09C-RELATED"/>
    <property type="match status" value="1"/>
</dbReference>
<evidence type="ECO:0000256" key="1">
    <source>
        <dbReference type="ARBA" id="ARBA00007274"/>
    </source>
</evidence>
<evidence type="ECO:0000256" key="7">
    <source>
        <dbReference type="ARBA" id="ARBA00067695"/>
    </source>
</evidence>
<comment type="function">
    <text evidence="6">Acetyltransferase implicated in the O-acetylation of Nod factors.</text>
</comment>
<evidence type="ECO:0000256" key="5">
    <source>
        <dbReference type="ARBA" id="ARBA00023315"/>
    </source>
</evidence>
<dbReference type="GO" id="GO:0008374">
    <property type="term" value="F:O-acyltransferase activity"/>
    <property type="evidence" value="ECO:0007669"/>
    <property type="project" value="TreeGrafter"/>
</dbReference>
<dbReference type="FunFam" id="2.160.10.10:FF:000025">
    <property type="entry name" value="Hexapeptide-repeat containing-acetyltransferase"/>
    <property type="match status" value="1"/>
</dbReference>
<feature type="domain" description="Maltose/galactoside acetyltransferase" evidence="8">
    <location>
        <begin position="5"/>
        <end position="59"/>
    </location>
</feature>
<dbReference type="InterPro" id="IPR001451">
    <property type="entry name" value="Hexapep"/>
</dbReference>
<keyword evidence="10" id="KW-1185">Reference proteome</keyword>
<dbReference type="PANTHER" id="PTHR23416">
    <property type="entry name" value="SIALIC ACID SYNTHASE-RELATED"/>
    <property type="match status" value="1"/>
</dbReference>
<reference evidence="9" key="1">
    <citation type="journal article" date="2014" name="Int. J. Syst. Evol. Microbiol.">
        <title>Complete genome sequence of Corynebacterium casei LMG S-19264T (=DSM 44701T), isolated from a smear-ripened cheese.</title>
        <authorList>
            <consortium name="US DOE Joint Genome Institute (JGI-PGF)"/>
            <person name="Walter F."/>
            <person name="Albersmeier A."/>
            <person name="Kalinowski J."/>
            <person name="Ruckert C."/>
        </authorList>
    </citation>
    <scope>NUCLEOTIDE SEQUENCE</scope>
    <source>
        <strain evidence="9">CGMCC 1.15367</strain>
    </source>
</reference>
<organism evidence="9 10">
    <name type="scientific">Aureimonas endophytica</name>
    <dbReference type="NCBI Taxonomy" id="2027858"/>
    <lineage>
        <taxon>Bacteria</taxon>
        <taxon>Pseudomonadati</taxon>
        <taxon>Pseudomonadota</taxon>
        <taxon>Alphaproteobacteria</taxon>
        <taxon>Hyphomicrobiales</taxon>
        <taxon>Aurantimonadaceae</taxon>
        <taxon>Aureimonas</taxon>
    </lineage>
</organism>
<accession>A0A917E3G1</accession>
<evidence type="ECO:0000256" key="6">
    <source>
        <dbReference type="ARBA" id="ARBA00055587"/>
    </source>
</evidence>
<reference evidence="9" key="2">
    <citation type="submission" date="2020-09" db="EMBL/GenBank/DDBJ databases">
        <authorList>
            <person name="Sun Q."/>
            <person name="Zhou Y."/>
        </authorList>
    </citation>
    <scope>NUCLEOTIDE SEQUENCE</scope>
    <source>
        <strain evidence="9">CGMCC 1.15367</strain>
    </source>
</reference>
<comment type="caution">
    <text evidence="9">The sequence shown here is derived from an EMBL/GenBank/DDBJ whole genome shotgun (WGS) entry which is preliminary data.</text>
</comment>
<keyword evidence="4" id="KW-0677">Repeat</keyword>
<dbReference type="AlphaFoldDB" id="A0A917E3G1"/>
<dbReference type="Proteomes" id="UP000644699">
    <property type="component" value="Unassembled WGS sequence"/>
</dbReference>
<keyword evidence="3" id="KW-0808">Transferase</keyword>
<gene>
    <name evidence="9" type="ORF">GCM10011390_17720</name>
</gene>
<dbReference type="InterPro" id="IPR018357">
    <property type="entry name" value="Hexapep_transf_CS"/>
</dbReference>
<dbReference type="InterPro" id="IPR011004">
    <property type="entry name" value="Trimer_LpxA-like_sf"/>
</dbReference>
<evidence type="ECO:0000313" key="10">
    <source>
        <dbReference type="Proteomes" id="UP000644699"/>
    </source>
</evidence>
<dbReference type="Pfam" id="PF00132">
    <property type="entry name" value="Hexapep"/>
    <property type="match status" value="1"/>
</dbReference>
<dbReference type="GO" id="GO:0016407">
    <property type="term" value="F:acetyltransferase activity"/>
    <property type="evidence" value="ECO:0007669"/>
    <property type="project" value="InterPro"/>
</dbReference>
<dbReference type="SUPFAM" id="SSF51161">
    <property type="entry name" value="Trimeric LpxA-like enzymes"/>
    <property type="match status" value="1"/>
</dbReference>
<dbReference type="CDD" id="cd03357">
    <property type="entry name" value="LbH_MAT_GAT"/>
    <property type="match status" value="1"/>
</dbReference>
<dbReference type="Pfam" id="PF12464">
    <property type="entry name" value="Mac"/>
    <property type="match status" value="1"/>
</dbReference>
<protein>
    <recommendedName>
        <fullName evidence="7">Nodulation protein L</fullName>
    </recommendedName>
</protein>
<evidence type="ECO:0000256" key="3">
    <source>
        <dbReference type="ARBA" id="ARBA00022679"/>
    </source>
</evidence>
<dbReference type="PROSITE" id="PS00101">
    <property type="entry name" value="HEXAPEP_TRANSFERASES"/>
    <property type="match status" value="1"/>
</dbReference>
<sequence length="195" mass="20284">MVTQKERMLAGELYRADDPELGAAYSRAQTLLAAFNATRGDDVERLTRILGDLLGHLGEGAMIKPALHCDYGANISIGARSFVNVGCVLLDCNRIVIGEEVQIAPGVHIYTATHPLDAATRRAGWEAAHPVFIGDGVWLGGGSIVCPGVTIGENTVVGAGSVVTKSLPANVLAVGNPCRVLRALDGTDPEGGGSR</sequence>
<proteinExistence type="inferred from homology"/>
<evidence type="ECO:0000313" key="9">
    <source>
        <dbReference type="EMBL" id="GGD99368.1"/>
    </source>
</evidence>